<organism evidence="12 13">
    <name type="scientific">Frieseomelitta varia</name>
    <dbReference type="NCBI Taxonomy" id="561572"/>
    <lineage>
        <taxon>Eukaryota</taxon>
        <taxon>Metazoa</taxon>
        <taxon>Ecdysozoa</taxon>
        <taxon>Arthropoda</taxon>
        <taxon>Hexapoda</taxon>
        <taxon>Insecta</taxon>
        <taxon>Pterygota</taxon>
        <taxon>Neoptera</taxon>
        <taxon>Endopterygota</taxon>
        <taxon>Hymenoptera</taxon>
        <taxon>Apocrita</taxon>
        <taxon>Aculeata</taxon>
        <taxon>Apoidea</taxon>
        <taxon>Anthophila</taxon>
        <taxon>Apidae</taxon>
        <taxon>Frieseomelitta</taxon>
    </lineage>
</organism>
<comment type="caution">
    <text evidence="12">The sequence shown here is derived from an EMBL/GenBank/DDBJ whole genome shotgun (WGS) entry which is preliminary data.</text>
</comment>
<dbReference type="Gene3D" id="3.30.50.10">
    <property type="entry name" value="Erythroid Transcription Factor GATA-1, subunit A"/>
    <property type="match status" value="1"/>
</dbReference>
<dbReference type="PROSITE" id="PS51030">
    <property type="entry name" value="NUCLEAR_REC_DBD_2"/>
    <property type="match status" value="1"/>
</dbReference>
<dbReference type="SMART" id="SM00399">
    <property type="entry name" value="ZnF_C4"/>
    <property type="match status" value="1"/>
</dbReference>
<keyword evidence="7" id="KW-0804">Transcription</keyword>
<evidence type="ECO:0000256" key="8">
    <source>
        <dbReference type="ARBA" id="ARBA00023170"/>
    </source>
</evidence>
<proteinExistence type="predicted"/>
<feature type="region of interest" description="Disordered" evidence="10">
    <location>
        <begin position="241"/>
        <end position="262"/>
    </location>
</feature>
<evidence type="ECO:0000256" key="6">
    <source>
        <dbReference type="ARBA" id="ARBA00023125"/>
    </source>
</evidence>
<dbReference type="InterPro" id="IPR001628">
    <property type="entry name" value="Znf_hrmn_rcpt"/>
</dbReference>
<dbReference type="InterPro" id="IPR050200">
    <property type="entry name" value="Nuclear_hormone_rcpt_NR3"/>
</dbReference>
<keyword evidence="5" id="KW-0805">Transcription regulation</keyword>
<evidence type="ECO:0000256" key="1">
    <source>
        <dbReference type="ARBA" id="ARBA00004123"/>
    </source>
</evidence>
<feature type="compositionally biased region" description="Basic residues" evidence="10">
    <location>
        <begin position="278"/>
        <end position="292"/>
    </location>
</feature>
<protein>
    <recommendedName>
        <fullName evidence="11">Nuclear receptor domain-containing protein</fullName>
    </recommendedName>
</protein>
<dbReference type="GO" id="GO:0043565">
    <property type="term" value="F:sequence-specific DNA binding"/>
    <property type="evidence" value="ECO:0007669"/>
    <property type="project" value="InterPro"/>
</dbReference>
<dbReference type="GO" id="GO:0003700">
    <property type="term" value="F:DNA-binding transcription factor activity"/>
    <property type="evidence" value="ECO:0007669"/>
    <property type="project" value="InterPro"/>
</dbReference>
<feature type="compositionally biased region" description="Low complexity" evidence="10">
    <location>
        <begin position="244"/>
        <end position="254"/>
    </location>
</feature>
<comment type="subcellular location">
    <subcellularLocation>
        <location evidence="1">Nucleus</location>
    </subcellularLocation>
</comment>
<evidence type="ECO:0000256" key="9">
    <source>
        <dbReference type="ARBA" id="ARBA00023242"/>
    </source>
</evidence>
<evidence type="ECO:0000313" key="13">
    <source>
        <dbReference type="Proteomes" id="UP000655588"/>
    </source>
</evidence>
<keyword evidence="13" id="KW-1185">Reference proteome</keyword>
<feature type="region of interest" description="Disordered" evidence="10">
    <location>
        <begin position="275"/>
        <end position="301"/>
    </location>
</feature>
<evidence type="ECO:0000256" key="4">
    <source>
        <dbReference type="ARBA" id="ARBA00022833"/>
    </source>
</evidence>
<dbReference type="GO" id="GO:0005634">
    <property type="term" value="C:nucleus"/>
    <property type="evidence" value="ECO:0007669"/>
    <property type="project" value="UniProtKB-SubCell"/>
</dbReference>
<evidence type="ECO:0000256" key="2">
    <source>
        <dbReference type="ARBA" id="ARBA00022723"/>
    </source>
</evidence>
<sequence length="508" mass="56215">MDVGDLSSSAGLAGSGSIPVATGVGIITSTTSATAGWWTPTSTIATAAANTDVVSSFLCSFFSRSLFPRLDTGRACRSCRRERRSVEFCNVIHPKRNHMSHLFVADESALQGLRRAGRGFSLRGLHVRRLQVPFMYNERAFRTRFSAPQSFFGRTYNNLGSISECKNGGVCVINKKNRTACKACRLRKCLMVGMSKSGSRYGRRSNWFKIHCLLQEQSHQAQTRLIKDPKSAYEKAFGSLDVANNNNNNNNNENPPGATSATNVMGIVTTTTTTANSYHHHHHHHHHQHHHQDRFPKRDDLRPQDIPAQLRAPDIPTARVSQDPLLRPVDLVRAPHELLRPEVSRFPMWRGPPFFHPALSHMQIINTPFFPFQQRFILPYVNQVGTPPMIASLTSSSSDSVSPRSTPSPKRDDDNGSGNRDECRGADGSCGQKNQIEAYDKSLAFLRSLGPEQEEPIDLSMKPGTKLDGLEGTDATGGGSTEEERSTDSEDNELLQDTGPPLDLTRKT</sequence>
<keyword evidence="4" id="KW-0862">Zinc</keyword>
<dbReference type="GO" id="GO:0008270">
    <property type="term" value="F:zinc ion binding"/>
    <property type="evidence" value="ECO:0007669"/>
    <property type="project" value="UniProtKB-KW"/>
</dbReference>
<dbReference type="Pfam" id="PF00105">
    <property type="entry name" value="zf-C4"/>
    <property type="match status" value="1"/>
</dbReference>
<feature type="region of interest" description="Disordered" evidence="10">
    <location>
        <begin position="450"/>
        <end position="508"/>
    </location>
</feature>
<dbReference type="InterPro" id="IPR013088">
    <property type="entry name" value="Znf_NHR/GATA"/>
</dbReference>
<dbReference type="AlphaFoldDB" id="A0A833W1G7"/>
<dbReference type="EMBL" id="WNWW01000182">
    <property type="protein sequence ID" value="KAF3429074.1"/>
    <property type="molecule type" value="Genomic_DNA"/>
</dbReference>
<evidence type="ECO:0000256" key="7">
    <source>
        <dbReference type="ARBA" id="ARBA00023163"/>
    </source>
</evidence>
<feature type="compositionally biased region" description="Basic and acidic residues" evidence="10">
    <location>
        <begin position="409"/>
        <end position="425"/>
    </location>
</feature>
<evidence type="ECO:0000259" key="11">
    <source>
        <dbReference type="PROSITE" id="PS51030"/>
    </source>
</evidence>
<name>A0A833W1G7_9HYME</name>
<accession>A0A833W1G7</accession>
<keyword evidence="9" id="KW-0539">Nucleus</keyword>
<keyword evidence="6" id="KW-0238">DNA-binding</keyword>
<dbReference type="PANTHER" id="PTHR48092">
    <property type="entry name" value="KNIRPS-RELATED PROTEIN-RELATED"/>
    <property type="match status" value="1"/>
</dbReference>
<gene>
    <name evidence="12" type="ORF">E2986_01908</name>
</gene>
<evidence type="ECO:0000256" key="10">
    <source>
        <dbReference type="SAM" id="MobiDB-lite"/>
    </source>
</evidence>
<keyword evidence="8" id="KW-0675">Receptor</keyword>
<dbReference type="SUPFAM" id="SSF57716">
    <property type="entry name" value="Glucocorticoid receptor-like (DNA-binding domain)"/>
    <property type="match status" value="1"/>
</dbReference>
<evidence type="ECO:0000256" key="5">
    <source>
        <dbReference type="ARBA" id="ARBA00023015"/>
    </source>
</evidence>
<evidence type="ECO:0000313" key="12">
    <source>
        <dbReference type="EMBL" id="KAF3429074.1"/>
    </source>
</evidence>
<feature type="region of interest" description="Disordered" evidence="10">
    <location>
        <begin position="391"/>
        <end position="432"/>
    </location>
</feature>
<keyword evidence="2" id="KW-0479">Metal-binding</keyword>
<feature type="domain" description="Nuclear receptor" evidence="11">
    <location>
        <begin position="149"/>
        <end position="201"/>
    </location>
</feature>
<feature type="compositionally biased region" description="Low complexity" evidence="10">
    <location>
        <begin position="392"/>
        <end position="408"/>
    </location>
</feature>
<evidence type="ECO:0000256" key="3">
    <source>
        <dbReference type="ARBA" id="ARBA00022771"/>
    </source>
</evidence>
<keyword evidence="3" id="KW-0863">Zinc-finger</keyword>
<reference evidence="12" key="1">
    <citation type="submission" date="2019-11" db="EMBL/GenBank/DDBJ databases">
        <title>The nuclear and mitochondrial genomes of Frieseomelitta varia - a highly eusocial stingless bee (Meliponini) with a permanently sterile worker caste.</title>
        <authorList>
            <person name="Freitas F.C.P."/>
            <person name="Lourenco A.P."/>
            <person name="Nunes F.M.F."/>
            <person name="Paschoal A.R."/>
            <person name="Abreu F.C.P."/>
            <person name="Barbin F.O."/>
            <person name="Bataglia L."/>
            <person name="Cardoso-Junior C.A.M."/>
            <person name="Cervoni M.S."/>
            <person name="Silva S.R."/>
            <person name="Dalarmi F."/>
            <person name="Del Lama M.A."/>
            <person name="Depintor T.S."/>
            <person name="Ferreira K.M."/>
            <person name="Goria P.S."/>
            <person name="Jaskot M.C."/>
            <person name="Lago D.C."/>
            <person name="Luna-Lucena D."/>
            <person name="Moda L.M."/>
            <person name="Nascimento L."/>
            <person name="Pedrino M."/>
            <person name="Rabico F.O."/>
            <person name="Sanches F.C."/>
            <person name="Santos D.E."/>
            <person name="Santos C.G."/>
            <person name="Vieira J."/>
            <person name="Lopes T.F."/>
            <person name="Barchuk A.R."/>
            <person name="Hartfelder K."/>
            <person name="Simoes Z.L.P."/>
            <person name="Bitondi M.M.G."/>
            <person name="Pinheiro D.G."/>
        </authorList>
    </citation>
    <scope>NUCLEOTIDE SEQUENCE</scope>
    <source>
        <strain evidence="12">USP_RPSP 00005682</strain>
        <tissue evidence="12">Whole individual</tissue>
    </source>
</reference>
<dbReference type="Proteomes" id="UP000655588">
    <property type="component" value="Unassembled WGS sequence"/>
</dbReference>